<dbReference type="Proteomes" id="UP000004814">
    <property type="component" value="Unassembled WGS sequence"/>
</dbReference>
<evidence type="ECO:0000313" key="1">
    <source>
        <dbReference type="EMBL" id="EDT42848.1"/>
    </source>
</evidence>
<dbReference type="EMBL" id="ABLK01000027">
    <property type="protein sequence ID" value="EDT42848.1"/>
    <property type="molecule type" value="Genomic_DNA"/>
</dbReference>
<organism evidence="1 2">
    <name type="scientific">Burkholderia ambifaria MEX-5</name>
    <dbReference type="NCBI Taxonomy" id="396597"/>
    <lineage>
        <taxon>Bacteria</taxon>
        <taxon>Pseudomonadati</taxon>
        <taxon>Pseudomonadota</taxon>
        <taxon>Betaproteobacteria</taxon>
        <taxon>Burkholderiales</taxon>
        <taxon>Burkholderiaceae</taxon>
        <taxon>Burkholderia</taxon>
        <taxon>Burkholderia cepacia complex</taxon>
    </lineage>
</organism>
<dbReference type="PATRIC" id="fig|396597.7.peg.6947"/>
<reference evidence="1 2" key="1">
    <citation type="submission" date="2008-03" db="EMBL/GenBank/DDBJ databases">
        <title>Sequencing of the draft genome and assembly of Burkholderia ambifaria MEX-5.</title>
        <authorList>
            <consortium name="US DOE Joint Genome Institute (JGI-PGF)"/>
            <person name="Copeland A."/>
            <person name="Lucas S."/>
            <person name="Lapidus A."/>
            <person name="Glavina del Rio T."/>
            <person name="Dalin E."/>
            <person name="Tice H."/>
            <person name="Bruce D."/>
            <person name="Goodwin L."/>
            <person name="Pitluck S."/>
            <person name="Larimer F."/>
            <person name="Land M.L."/>
            <person name="Hauser L."/>
            <person name="Tiedje J."/>
            <person name="Richardson P."/>
        </authorList>
    </citation>
    <scope>NUCLEOTIDE SEQUENCE [LARGE SCALE GENOMIC DNA]</scope>
    <source>
        <strain evidence="1 2">MEX-5</strain>
    </source>
</reference>
<proteinExistence type="predicted"/>
<gene>
    <name evidence="1" type="ORF">BamMEX5DRAFT_1339</name>
</gene>
<accession>B1T0M3</accession>
<evidence type="ECO:0000313" key="2">
    <source>
        <dbReference type="Proteomes" id="UP000004814"/>
    </source>
</evidence>
<dbReference type="AlphaFoldDB" id="B1T0M3"/>
<protein>
    <submittedName>
        <fullName evidence="1">Uncharacterized protein</fullName>
    </submittedName>
</protein>
<sequence length="78" mass="8258">MGIAAAGAAIGVVGQLAGQVIGHVMQMAQMDKMQKMQDSQNKATSEHLKTMSESLDSNFNKTIQAFGSGFSNSMKGMF</sequence>
<comment type="caution">
    <text evidence="1">The sequence shown here is derived from an EMBL/GenBank/DDBJ whole genome shotgun (WGS) entry which is preliminary data.</text>
</comment>
<name>B1T0M3_9BURK</name>
<dbReference type="RefSeq" id="WP_006757330.1">
    <property type="nucleotide sequence ID" value="NZ_ABLK01000027.1"/>
</dbReference>